<dbReference type="RefSeq" id="WP_275846530.1">
    <property type="nucleotide sequence ID" value="NZ_CP135996.1"/>
</dbReference>
<keyword evidence="1" id="KW-0812">Transmembrane</keyword>
<feature type="transmembrane region" description="Helical" evidence="1">
    <location>
        <begin position="34"/>
        <end position="54"/>
    </location>
</feature>
<keyword evidence="1" id="KW-0472">Membrane</keyword>
<protein>
    <submittedName>
        <fullName evidence="2">Uncharacterized protein</fullName>
    </submittedName>
</protein>
<dbReference type="AlphaFoldDB" id="A0AA97DAR8"/>
<proteinExistence type="predicted"/>
<name>A0AA97DAR8_9FIRM</name>
<reference evidence="3" key="3">
    <citation type="submission" date="2024-06" db="EMBL/GenBank/DDBJ databases">
        <authorList>
            <person name="Zeng C."/>
        </authorList>
    </citation>
    <scope>NUCLEOTIDE SEQUENCE [LARGE SCALE GENOMIC DNA]</scope>
    <source>
        <strain evidence="3">ZCY20-5</strain>
    </source>
</reference>
<evidence type="ECO:0000256" key="1">
    <source>
        <dbReference type="SAM" id="Phobius"/>
    </source>
</evidence>
<sequence>MQKSKIVWFAVSGCYFALAANMIISEVWASPVTYASLLALIALYSLTMGCRNSIGGA</sequence>
<keyword evidence="1" id="KW-1133">Transmembrane helix</keyword>
<dbReference type="KEGG" id="carl:PXC00_06235"/>
<accession>A0AA97DAR8</accession>
<dbReference type="Proteomes" id="UP001300604">
    <property type="component" value="Chromosome"/>
</dbReference>
<reference evidence="3" key="2">
    <citation type="submission" date="2024-06" db="EMBL/GenBank/DDBJ databases">
        <title>Caproicibacterium argilliputei sp. nov, a novel caproic acid producing anaerobic bacterium isolated from pit mud.</title>
        <authorList>
            <person name="Zeng C."/>
        </authorList>
    </citation>
    <scope>NUCLEOTIDE SEQUENCE [LARGE SCALE GENOMIC DNA]</scope>
    <source>
        <strain evidence="3">ZCY20-5</strain>
    </source>
</reference>
<keyword evidence="3" id="KW-1185">Reference proteome</keyword>
<evidence type="ECO:0000313" key="2">
    <source>
        <dbReference type="EMBL" id="WOC33461.1"/>
    </source>
</evidence>
<organism evidence="2 3">
    <name type="scientific">Caproicibacterium argilliputei</name>
    <dbReference type="NCBI Taxonomy" id="3030016"/>
    <lineage>
        <taxon>Bacteria</taxon>
        <taxon>Bacillati</taxon>
        <taxon>Bacillota</taxon>
        <taxon>Clostridia</taxon>
        <taxon>Eubacteriales</taxon>
        <taxon>Oscillospiraceae</taxon>
        <taxon>Caproicibacterium</taxon>
    </lineage>
</organism>
<reference evidence="2 3" key="1">
    <citation type="submission" date="2024-06" db="EMBL/GenBank/DDBJ databases">
        <title>Caproicibacterium argilliputei sp. nov, a novel caproic acid producing anaerobic bacterium isolated from pit mud.</title>
        <authorList>
            <person name="Xia S."/>
        </authorList>
    </citation>
    <scope>NUCLEOTIDE SEQUENCE [LARGE SCALE GENOMIC DNA]</scope>
    <source>
        <strain evidence="2 3">ZCY20-5</strain>
    </source>
</reference>
<gene>
    <name evidence="2" type="ORF">PXC00_06235</name>
</gene>
<dbReference type="EMBL" id="CP135996">
    <property type="protein sequence ID" value="WOC33461.1"/>
    <property type="molecule type" value="Genomic_DNA"/>
</dbReference>
<evidence type="ECO:0000313" key="3">
    <source>
        <dbReference type="Proteomes" id="UP001300604"/>
    </source>
</evidence>
<feature type="transmembrane region" description="Helical" evidence="1">
    <location>
        <begin position="7"/>
        <end position="28"/>
    </location>
</feature>